<dbReference type="KEGG" id="ahw:NCTC11636_01318"/>
<gene>
    <name evidence="2" type="ORF">NCTC11636_01318</name>
</gene>
<sequence length="90" mass="10194">MSVTGPDGVEWVPVAEALERVPGLEYRTLQSWWARGDVRTQRVGRMVWVAWEDVMAREGVAFLAGRRQQARHAGDARSGWTHTEGVLHPR</sequence>
<evidence type="ECO:0000313" key="2">
    <source>
        <dbReference type="EMBL" id="VEG28033.1"/>
    </source>
</evidence>
<evidence type="ECO:0000256" key="1">
    <source>
        <dbReference type="SAM" id="MobiDB-lite"/>
    </source>
</evidence>
<proteinExistence type="predicted"/>
<protein>
    <submittedName>
        <fullName evidence="2">Uncharacterized protein</fullName>
    </submittedName>
</protein>
<organism evidence="2 3">
    <name type="scientific">Actinomyces howellii</name>
    <dbReference type="NCBI Taxonomy" id="52771"/>
    <lineage>
        <taxon>Bacteria</taxon>
        <taxon>Bacillati</taxon>
        <taxon>Actinomycetota</taxon>
        <taxon>Actinomycetes</taxon>
        <taxon>Actinomycetales</taxon>
        <taxon>Actinomycetaceae</taxon>
        <taxon>Actinomyces</taxon>
    </lineage>
</organism>
<feature type="region of interest" description="Disordered" evidence="1">
    <location>
        <begin position="71"/>
        <end position="90"/>
    </location>
</feature>
<reference evidence="2 3" key="1">
    <citation type="submission" date="2018-12" db="EMBL/GenBank/DDBJ databases">
        <authorList>
            <consortium name="Pathogen Informatics"/>
        </authorList>
    </citation>
    <scope>NUCLEOTIDE SEQUENCE [LARGE SCALE GENOMIC DNA]</scope>
    <source>
        <strain evidence="2 3">NCTC11636</strain>
    </source>
</reference>
<keyword evidence="3" id="KW-1185">Reference proteome</keyword>
<dbReference type="RefSeq" id="WP_126382416.1">
    <property type="nucleotide sequence ID" value="NZ_PISF01000008.1"/>
</dbReference>
<dbReference type="AlphaFoldDB" id="A0A448HGQ2"/>
<dbReference type="Proteomes" id="UP000266895">
    <property type="component" value="Chromosome"/>
</dbReference>
<name>A0A448HGQ2_9ACTO</name>
<dbReference type="OrthoDB" id="3254978at2"/>
<dbReference type="EMBL" id="LR134350">
    <property type="protein sequence ID" value="VEG28033.1"/>
    <property type="molecule type" value="Genomic_DNA"/>
</dbReference>
<evidence type="ECO:0000313" key="3">
    <source>
        <dbReference type="Proteomes" id="UP000266895"/>
    </source>
</evidence>
<accession>A0A448HGQ2</accession>